<accession>A0A0S7ER49</accession>
<protein>
    <submittedName>
        <fullName evidence="1">PPUP7935</fullName>
    </submittedName>
</protein>
<name>A0A0S7ER49_9TELE</name>
<gene>
    <name evidence="1" type="primary">PPUP7935</name>
</gene>
<evidence type="ECO:0000313" key="1">
    <source>
        <dbReference type="EMBL" id="JAO06248.1"/>
    </source>
</evidence>
<sequence>MLTSTNQLLRFHSLCRFFSGRGGGVLLGGQGGRQGGFKAHDIITGGGACVHMGGVKSKGARLLRAADAYRDKTGEDGQVQSAEQTSTNKLFLRKSINKFQHYNKSQRL</sequence>
<dbReference type="AlphaFoldDB" id="A0A0S7ER49"/>
<reference evidence="1" key="1">
    <citation type="submission" date="2014-12" db="EMBL/GenBank/DDBJ databases">
        <title>Parallel Evolution in Life History Adaptation Evident in the Tissue-Specific Poeciliopsis prolifica transcriptome.</title>
        <authorList>
            <person name="Jue N.K."/>
            <person name="Foley R.J."/>
            <person name="Obergfell C."/>
            <person name="Reznick D.N."/>
            <person name="O'Neill R.J."/>
            <person name="O'Neill M.J."/>
        </authorList>
    </citation>
    <scope>NUCLEOTIDE SEQUENCE</scope>
</reference>
<feature type="non-terminal residue" evidence="1">
    <location>
        <position position="108"/>
    </location>
</feature>
<proteinExistence type="predicted"/>
<organism evidence="1">
    <name type="scientific">Poeciliopsis prolifica</name>
    <name type="common">blackstripe livebearer</name>
    <dbReference type="NCBI Taxonomy" id="188132"/>
    <lineage>
        <taxon>Eukaryota</taxon>
        <taxon>Metazoa</taxon>
        <taxon>Chordata</taxon>
        <taxon>Craniata</taxon>
        <taxon>Vertebrata</taxon>
        <taxon>Euteleostomi</taxon>
        <taxon>Actinopterygii</taxon>
        <taxon>Neopterygii</taxon>
        <taxon>Teleostei</taxon>
        <taxon>Neoteleostei</taxon>
        <taxon>Acanthomorphata</taxon>
        <taxon>Ovalentaria</taxon>
        <taxon>Atherinomorphae</taxon>
        <taxon>Cyprinodontiformes</taxon>
        <taxon>Poeciliidae</taxon>
        <taxon>Poeciliinae</taxon>
        <taxon>Poeciliopsis</taxon>
    </lineage>
</organism>
<dbReference type="EMBL" id="GBYX01475428">
    <property type="protein sequence ID" value="JAO06248.1"/>
    <property type="molecule type" value="Transcribed_RNA"/>
</dbReference>